<gene>
    <name evidence="1" type="ORF">I8Y21_005762</name>
</gene>
<accession>A0AAN5LED3</accession>
<reference evidence="1" key="1">
    <citation type="journal article" date="2018" name="Genome Biol.">
        <title>SKESA: strategic k-mer extension for scrupulous assemblies.</title>
        <authorList>
            <person name="Souvorov A."/>
            <person name="Agarwala R."/>
            <person name="Lipman D.J."/>
        </authorList>
    </citation>
    <scope>NUCLEOTIDE SEQUENCE</scope>
    <source>
        <strain evidence="1">R404</strain>
    </source>
</reference>
<proteinExistence type="predicted"/>
<dbReference type="AlphaFoldDB" id="A0AAN5LED3"/>
<name>A0AAN5LED3_KLEOX</name>
<protein>
    <submittedName>
        <fullName evidence="1">Uncharacterized protein</fullName>
    </submittedName>
</protein>
<comment type="caution">
    <text evidence="1">The sequence shown here is derived from an EMBL/GenBank/DDBJ whole genome shotgun (WGS) entry which is preliminary data.</text>
</comment>
<organism evidence="1 2">
    <name type="scientific">Klebsiella oxytoca</name>
    <dbReference type="NCBI Taxonomy" id="571"/>
    <lineage>
        <taxon>Bacteria</taxon>
        <taxon>Pseudomonadati</taxon>
        <taxon>Pseudomonadota</taxon>
        <taxon>Gammaproteobacteria</taxon>
        <taxon>Enterobacterales</taxon>
        <taxon>Enterobacteriaceae</taxon>
        <taxon>Klebsiella/Raoultella group</taxon>
        <taxon>Klebsiella</taxon>
    </lineage>
</organism>
<reference evidence="1" key="2">
    <citation type="submission" date="2020-11" db="EMBL/GenBank/DDBJ databases">
        <authorList>
            <consortium name="NCBI Pathogen Detection Project"/>
        </authorList>
    </citation>
    <scope>NUCLEOTIDE SEQUENCE</scope>
    <source>
        <strain evidence="1">R404</strain>
    </source>
</reference>
<dbReference type="Proteomes" id="UP000856143">
    <property type="component" value="Unassembled WGS sequence"/>
</dbReference>
<dbReference type="EMBL" id="DACSEO010000133">
    <property type="protein sequence ID" value="HAT1684939.1"/>
    <property type="molecule type" value="Genomic_DNA"/>
</dbReference>
<evidence type="ECO:0000313" key="2">
    <source>
        <dbReference type="Proteomes" id="UP000856143"/>
    </source>
</evidence>
<sequence length="79" mass="8756">MNAISDVTDLNTVFPTDERVEVRLVMKKEVATSLIKLAEYISYDDIRKNVATDADAAGVIMALDILAKELLRQSEPEGM</sequence>
<evidence type="ECO:0000313" key="1">
    <source>
        <dbReference type="EMBL" id="HAT1684939.1"/>
    </source>
</evidence>